<feature type="region of interest" description="Disordered" evidence="1">
    <location>
        <begin position="55"/>
        <end position="118"/>
    </location>
</feature>
<accession>A0A415MDH2</accession>
<dbReference type="Proteomes" id="UP000284794">
    <property type="component" value="Unassembled WGS sequence"/>
</dbReference>
<gene>
    <name evidence="3" type="ORF">DW007_05100</name>
    <name evidence="2" type="ORF">DW811_02650</name>
</gene>
<evidence type="ECO:0000313" key="2">
    <source>
        <dbReference type="EMBL" id="RHD10569.1"/>
    </source>
</evidence>
<evidence type="ECO:0000313" key="4">
    <source>
        <dbReference type="Proteomes" id="UP000284794"/>
    </source>
</evidence>
<organism evidence="3 5">
    <name type="scientific">Lachnospira eligens</name>
    <dbReference type="NCBI Taxonomy" id="39485"/>
    <lineage>
        <taxon>Bacteria</taxon>
        <taxon>Bacillati</taxon>
        <taxon>Bacillota</taxon>
        <taxon>Clostridia</taxon>
        <taxon>Lachnospirales</taxon>
        <taxon>Lachnospiraceae</taxon>
        <taxon>Lachnospira</taxon>
    </lineage>
</organism>
<comment type="caution">
    <text evidence="3">The sequence shown here is derived from an EMBL/GenBank/DDBJ whole genome shotgun (WGS) entry which is preliminary data.</text>
</comment>
<dbReference type="EMBL" id="QROY01000003">
    <property type="protein sequence ID" value="RHL70354.1"/>
    <property type="molecule type" value="Genomic_DNA"/>
</dbReference>
<proteinExistence type="predicted"/>
<dbReference type="AlphaFoldDB" id="A0A415MDH2"/>
<name>A0A415MDH2_9FIRM</name>
<reference evidence="4 5" key="1">
    <citation type="submission" date="2018-08" db="EMBL/GenBank/DDBJ databases">
        <title>A genome reference for cultivated species of the human gut microbiota.</title>
        <authorList>
            <person name="Zou Y."/>
            <person name="Xue W."/>
            <person name="Luo G."/>
        </authorList>
    </citation>
    <scope>NUCLEOTIDE SEQUENCE [LARGE SCALE GENOMIC DNA]</scope>
    <source>
        <strain evidence="3 5">AF36-7BH</strain>
        <strain evidence="2 4">AM32-2AC</strain>
    </source>
</reference>
<evidence type="ECO:0000313" key="5">
    <source>
        <dbReference type="Proteomes" id="UP000285201"/>
    </source>
</evidence>
<evidence type="ECO:0000256" key="1">
    <source>
        <dbReference type="SAM" id="MobiDB-lite"/>
    </source>
</evidence>
<dbReference type="Proteomes" id="UP000285201">
    <property type="component" value="Unassembled WGS sequence"/>
</dbReference>
<evidence type="ECO:0000313" key="3">
    <source>
        <dbReference type="EMBL" id="RHL70354.1"/>
    </source>
</evidence>
<dbReference type="EMBL" id="QSIS01000002">
    <property type="protein sequence ID" value="RHD10569.1"/>
    <property type="molecule type" value="Genomic_DNA"/>
</dbReference>
<sequence>MDVRMWEKILRPFLSLYIIGAIGEASEPKCIKAGCDNKQASGSSYCYLHKPYTGHSSYGSSTGSKSSTTKSTSSSSYSGSSSSSSKKTGTSSGSSSSYSTKSHSSSNKSNPYASYDSGYDSIYDDGDYDWNRYQKDKDYADGVDDAMEELDEDW</sequence>
<protein>
    <submittedName>
        <fullName evidence="3">Uncharacterized protein</fullName>
    </submittedName>
</protein>